<dbReference type="EMBL" id="JBHRTN010000005">
    <property type="protein sequence ID" value="MFC3124311.1"/>
    <property type="molecule type" value="Genomic_DNA"/>
</dbReference>
<sequence length="78" mass="8486">MTPALSAFDSIRAAVYADGLRLDYLADLRAVAARLHQIGADRREWIAAADPEMRELEDVLYDAALAVLMGAVEAVARL</sequence>
<evidence type="ECO:0000313" key="2">
    <source>
        <dbReference type="Proteomes" id="UP001595593"/>
    </source>
</evidence>
<accession>A0ABV7FYD0</accession>
<gene>
    <name evidence="1" type="ORF">ACFOD4_04495</name>
</gene>
<comment type="caution">
    <text evidence="1">The sequence shown here is derived from an EMBL/GenBank/DDBJ whole genome shotgun (WGS) entry which is preliminary data.</text>
</comment>
<organism evidence="1 2">
    <name type="scientific">Teichococcus globiformis</name>
    <dbReference type="NCBI Taxonomy" id="2307229"/>
    <lineage>
        <taxon>Bacteria</taxon>
        <taxon>Pseudomonadati</taxon>
        <taxon>Pseudomonadota</taxon>
        <taxon>Alphaproteobacteria</taxon>
        <taxon>Acetobacterales</taxon>
        <taxon>Roseomonadaceae</taxon>
        <taxon>Roseomonas</taxon>
    </lineage>
</organism>
<name>A0ABV7FYD0_9PROT</name>
<evidence type="ECO:0000313" key="1">
    <source>
        <dbReference type="EMBL" id="MFC3124311.1"/>
    </source>
</evidence>
<protein>
    <submittedName>
        <fullName evidence="1">Uncharacterized protein</fullName>
    </submittedName>
</protein>
<dbReference type="RefSeq" id="WP_379594737.1">
    <property type="nucleotide sequence ID" value="NZ_JBHRTN010000005.1"/>
</dbReference>
<keyword evidence="2" id="KW-1185">Reference proteome</keyword>
<reference evidence="2" key="1">
    <citation type="journal article" date="2019" name="Int. J. Syst. Evol. Microbiol.">
        <title>The Global Catalogue of Microorganisms (GCM) 10K type strain sequencing project: providing services to taxonomists for standard genome sequencing and annotation.</title>
        <authorList>
            <consortium name="The Broad Institute Genomics Platform"/>
            <consortium name="The Broad Institute Genome Sequencing Center for Infectious Disease"/>
            <person name="Wu L."/>
            <person name="Ma J."/>
        </authorList>
    </citation>
    <scope>NUCLEOTIDE SEQUENCE [LARGE SCALE GENOMIC DNA]</scope>
    <source>
        <strain evidence="2">KCTC 52094</strain>
    </source>
</reference>
<dbReference type="Proteomes" id="UP001595593">
    <property type="component" value="Unassembled WGS sequence"/>
</dbReference>
<proteinExistence type="predicted"/>